<accession>A0A8S4QJ91</accession>
<dbReference type="PANTHER" id="PTHR47143">
    <property type="entry name" value="TRANSIENT RECEPTOR POTENTIAL CATION CHANNEL PROTEIN PAINLESS"/>
    <property type="match status" value="1"/>
</dbReference>
<dbReference type="InterPro" id="IPR052076">
    <property type="entry name" value="TRP_cation_channel"/>
</dbReference>
<feature type="transmembrane region" description="Helical" evidence="11">
    <location>
        <begin position="129"/>
        <end position="149"/>
    </location>
</feature>
<evidence type="ECO:0000256" key="8">
    <source>
        <dbReference type="ARBA" id="ARBA00023136"/>
    </source>
</evidence>
<keyword evidence="4" id="KW-0677">Repeat</keyword>
<keyword evidence="8 11" id="KW-0472">Membrane</keyword>
<gene>
    <name evidence="13" type="primary">jg3029</name>
    <name evidence="13" type="ORF">PAEG_LOCUS992</name>
</gene>
<feature type="transmembrane region" description="Helical" evidence="11">
    <location>
        <begin position="180"/>
        <end position="205"/>
    </location>
</feature>
<comment type="caution">
    <text evidence="13">The sequence shown here is derived from an EMBL/GenBank/DDBJ whole genome shotgun (WGS) entry which is preliminary data.</text>
</comment>
<evidence type="ECO:0000259" key="12">
    <source>
        <dbReference type="Pfam" id="PF00520"/>
    </source>
</evidence>
<keyword evidence="2" id="KW-0813">Transport</keyword>
<evidence type="ECO:0000256" key="3">
    <source>
        <dbReference type="ARBA" id="ARBA00022692"/>
    </source>
</evidence>
<evidence type="ECO:0000256" key="2">
    <source>
        <dbReference type="ARBA" id="ARBA00022448"/>
    </source>
</evidence>
<dbReference type="EMBL" id="CAKXAJ010003315">
    <property type="protein sequence ID" value="CAH2208376.1"/>
    <property type="molecule type" value="Genomic_DNA"/>
</dbReference>
<evidence type="ECO:0000256" key="4">
    <source>
        <dbReference type="ARBA" id="ARBA00022737"/>
    </source>
</evidence>
<keyword evidence="7" id="KW-0406">Ion transport</keyword>
<dbReference type="Pfam" id="PF00520">
    <property type="entry name" value="Ion_trans"/>
    <property type="match status" value="1"/>
</dbReference>
<evidence type="ECO:0000256" key="5">
    <source>
        <dbReference type="ARBA" id="ARBA00022989"/>
    </source>
</evidence>
<evidence type="ECO:0000256" key="1">
    <source>
        <dbReference type="ARBA" id="ARBA00004141"/>
    </source>
</evidence>
<name>A0A8S4QJ91_9NEOP</name>
<evidence type="ECO:0000256" key="11">
    <source>
        <dbReference type="SAM" id="Phobius"/>
    </source>
</evidence>
<dbReference type="GO" id="GO:0034220">
    <property type="term" value="P:monoatomic ion transmembrane transport"/>
    <property type="evidence" value="ECO:0007669"/>
    <property type="project" value="UniProtKB-KW"/>
</dbReference>
<evidence type="ECO:0000256" key="9">
    <source>
        <dbReference type="ARBA" id="ARBA00023180"/>
    </source>
</evidence>
<proteinExistence type="predicted"/>
<keyword evidence="9" id="KW-0325">Glycoprotein</keyword>
<keyword evidence="3 11" id="KW-0812">Transmembrane</keyword>
<dbReference type="AlphaFoldDB" id="A0A8S4QJ91"/>
<keyword evidence="6" id="KW-0040">ANK repeat</keyword>
<sequence length="230" mass="26626">AMVAHGRVQLLAHPLSQKYLQMKWNSYGKYFHLANLLFYCIFLAFVTLHAYLQMLKPYNASNTIYDDVASGNSTNSTWQNIDPKTQFESWIALYTSTVAILIYNFIGLIREMCNIKEQKCHYIMDPSNFVSWMLYISSVLMVLPCIYPIYDNIQYSAASITVFLSWFNLLLLLQRFDQVGIYVVMFLEILQTLIKVLMVFSILIIAFGLSFYVLMSKVGHALMVFIAILH</sequence>
<comment type="subcellular location">
    <subcellularLocation>
        <location evidence="1">Membrane</location>
        <topology evidence="1">Multi-pass membrane protein</topology>
    </subcellularLocation>
</comment>
<evidence type="ECO:0000256" key="7">
    <source>
        <dbReference type="ARBA" id="ARBA00023065"/>
    </source>
</evidence>
<reference evidence="13" key="1">
    <citation type="submission" date="2022-03" db="EMBL/GenBank/DDBJ databases">
        <authorList>
            <person name="Lindestad O."/>
        </authorList>
    </citation>
    <scope>NUCLEOTIDE SEQUENCE</scope>
</reference>
<dbReference type="GO" id="GO:1902495">
    <property type="term" value="C:transmembrane transporter complex"/>
    <property type="evidence" value="ECO:0007669"/>
    <property type="project" value="TreeGrafter"/>
</dbReference>
<protein>
    <submittedName>
        <fullName evidence="13">Jg3029 protein</fullName>
    </submittedName>
</protein>
<feature type="transmembrane region" description="Helical" evidence="11">
    <location>
        <begin position="155"/>
        <end position="173"/>
    </location>
</feature>
<evidence type="ECO:0000256" key="6">
    <source>
        <dbReference type="ARBA" id="ARBA00023043"/>
    </source>
</evidence>
<evidence type="ECO:0000313" key="14">
    <source>
        <dbReference type="Proteomes" id="UP000838756"/>
    </source>
</evidence>
<dbReference type="Proteomes" id="UP000838756">
    <property type="component" value="Unassembled WGS sequence"/>
</dbReference>
<dbReference type="OrthoDB" id="1661883at2759"/>
<keyword evidence="14" id="KW-1185">Reference proteome</keyword>
<keyword evidence="5 11" id="KW-1133">Transmembrane helix</keyword>
<feature type="transmembrane region" description="Helical" evidence="11">
    <location>
        <begin position="30"/>
        <end position="52"/>
    </location>
</feature>
<feature type="transmembrane region" description="Helical" evidence="11">
    <location>
        <begin position="90"/>
        <end position="109"/>
    </location>
</feature>
<dbReference type="InterPro" id="IPR005821">
    <property type="entry name" value="Ion_trans_dom"/>
</dbReference>
<dbReference type="PANTHER" id="PTHR47143:SF1">
    <property type="entry name" value="ION_TRANS DOMAIN-CONTAINING PROTEIN"/>
    <property type="match status" value="1"/>
</dbReference>
<evidence type="ECO:0000256" key="10">
    <source>
        <dbReference type="ARBA" id="ARBA00023303"/>
    </source>
</evidence>
<evidence type="ECO:0000313" key="13">
    <source>
        <dbReference type="EMBL" id="CAH2208376.1"/>
    </source>
</evidence>
<dbReference type="GO" id="GO:0022857">
    <property type="term" value="F:transmembrane transporter activity"/>
    <property type="evidence" value="ECO:0007669"/>
    <property type="project" value="TreeGrafter"/>
</dbReference>
<organism evidence="13 14">
    <name type="scientific">Pararge aegeria aegeria</name>
    <dbReference type="NCBI Taxonomy" id="348720"/>
    <lineage>
        <taxon>Eukaryota</taxon>
        <taxon>Metazoa</taxon>
        <taxon>Ecdysozoa</taxon>
        <taxon>Arthropoda</taxon>
        <taxon>Hexapoda</taxon>
        <taxon>Insecta</taxon>
        <taxon>Pterygota</taxon>
        <taxon>Neoptera</taxon>
        <taxon>Endopterygota</taxon>
        <taxon>Lepidoptera</taxon>
        <taxon>Glossata</taxon>
        <taxon>Ditrysia</taxon>
        <taxon>Papilionoidea</taxon>
        <taxon>Nymphalidae</taxon>
        <taxon>Satyrinae</taxon>
        <taxon>Satyrini</taxon>
        <taxon>Parargina</taxon>
        <taxon>Pararge</taxon>
    </lineage>
</organism>
<keyword evidence="10" id="KW-0407">Ion channel</keyword>
<feature type="domain" description="Ion transport" evidence="12">
    <location>
        <begin position="37"/>
        <end position="215"/>
    </location>
</feature>
<feature type="non-terminal residue" evidence="13">
    <location>
        <position position="1"/>
    </location>
</feature>